<evidence type="ECO:0008006" key="6">
    <source>
        <dbReference type="Google" id="ProtNLM"/>
    </source>
</evidence>
<dbReference type="Proteomes" id="UP000307440">
    <property type="component" value="Unassembled WGS sequence"/>
</dbReference>
<evidence type="ECO:0000256" key="1">
    <source>
        <dbReference type="ARBA" id="ARBA00004123"/>
    </source>
</evidence>
<evidence type="ECO:0000313" key="4">
    <source>
        <dbReference type="EMBL" id="TFK19143.1"/>
    </source>
</evidence>
<reference evidence="4 5" key="1">
    <citation type="journal article" date="2019" name="Nat. Ecol. Evol.">
        <title>Megaphylogeny resolves global patterns of mushroom evolution.</title>
        <authorList>
            <person name="Varga T."/>
            <person name="Krizsan K."/>
            <person name="Foldi C."/>
            <person name="Dima B."/>
            <person name="Sanchez-Garcia M."/>
            <person name="Sanchez-Ramirez S."/>
            <person name="Szollosi G.J."/>
            <person name="Szarkandi J.G."/>
            <person name="Papp V."/>
            <person name="Albert L."/>
            <person name="Andreopoulos W."/>
            <person name="Angelini C."/>
            <person name="Antonin V."/>
            <person name="Barry K.W."/>
            <person name="Bougher N.L."/>
            <person name="Buchanan P."/>
            <person name="Buyck B."/>
            <person name="Bense V."/>
            <person name="Catcheside P."/>
            <person name="Chovatia M."/>
            <person name="Cooper J."/>
            <person name="Damon W."/>
            <person name="Desjardin D."/>
            <person name="Finy P."/>
            <person name="Geml J."/>
            <person name="Haridas S."/>
            <person name="Hughes K."/>
            <person name="Justo A."/>
            <person name="Karasinski D."/>
            <person name="Kautmanova I."/>
            <person name="Kiss B."/>
            <person name="Kocsube S."/>
            <person name="Kotiranta H."/>
            <person name="LaButti K.M."/>
            <person name="Lechner B.E."/>
            <person name="Liimatainen K."/>
            <person name="Lipzen A."/>
            <person name="Lukacs Z."/>
            <person name="Mihaltcheva S."/>
            <person name="Morgado L.N."/>
            <person name="Niskanen T."/>
            <person name="Noordeloos M.E."/>
            <person name="Ohm R.A."/>
            <person name="Ortiz-Santana B."/>
            <person name="Ovrebo C."/>
            <person name="Racz N."/>
            <person name="Riley R."/>
            <person name="Savchenko A."/>
            <person name="Shiryaev A."/>
            <person name="Soop K."/>
            <person name="Spirin V."/>
            <person name="Szebenyi C."/>
            <person name="Tomsovsky M."/>
            <person name="Tulloss R.E."/>
            <person name="Uehling J."/>
            <person name="Grigoriev I.V."/>
            <person name="Vagvolgyi C."/>
            <person name="Papp T."/>
            <person name="Martin F.M."/>
            <person name="Miettinen O."/>
            <person name="Hibbett D.S."/>
            <person name="Nagy L.G."/>
        </authorList>
    </citation>
    <scope>NUCLEOTIDE SEQUENCE [LARGE SCALE GENOMIC DNA]</scope>
    <source>
        <strain evidence="4 5">CBS 121175</strain>
    </source>
</reference>
<sequence>MSNSIENQISPHVNSALLPHWVGKTVRLTCKTIKFNDNGSLTVAAADGGQVSVRVTQPSALQDDPALASSYLEIVGKVVDASTIQMLGCVAMGSDLDMKLINDTISIIHDDRYFTKMFSY</sequence>
<dbReference type="InterPro" id="IPR012340">
    <property type="entry name" value="NA-bd_OB-fold"/>
</dbReference>
<dbReference type="PANTHER" id="PTHR15114:SF1">
    <property type="entry name" value="REPLICATION PROTEIN A 14 KDA SUBUNIT"/>
    <property type="match status" value="1"/>
</dbReference>
<dbReference type="GO" id="GO:0000724">
    <property type="term" value="P:double-strand break repair via homologous recombination"/>
    <property type="evidence" value="ECO:0007669"/>
    <property type="project" value="TreeGrafter"/>
</dbReference>
<dbReference type="GO" id="GO:0035861">
    <property type="term" value="C:site of double-strand break"/>
    <property type="evidence" value="ECO:0007669"/>
    <property type="project" value="TreeGrafter"/>
</dbReference>
<dbReference type="AlphaFoldDB" id="A0A5C3KHD9"/>
<dbReference type="Pfam" id="PF08661">
    <property type="entry name" value="Rep_fac-A_3"/>
    <property type="match status" value="1"/>
</dbReference>
<dbReference type="SUPFAM" id="SSF50249">
    <property type="entry name" value="Nucleic acid-binding proteins"/>
    <property type="match status" value="1"/>
</dbReference>
<accession>A0A5C3KHD9</accession>
<organism evidence="4 5">
    <name type="scientific">Coprinopsis marcescibilis</name>
    <name type="common">Agaric fungus</name>
    <name type="synonym">Psathyrella marcescibilis</name>
    <dbReference type="NCBI Taxonomy" id="230819"/>
    <lineage>
        <taxon>Eukaryota</taxon>
        <taxon>Fungi</taxon>
        <taxon>Dikarya</taxon>
        <taxon>Basidiomycota</taxon>
        <taxon>Agaricomycotina</taxon>
        <taxon>Agaricomycetes</taxon>
        <taxon>Agaricomycetidae</taxon>
        <taxon>Agaricales</taxon>
        <taxon>Agaricineae</taxon>
        <taxon>Psathyrellaceae</taxon>
        <taxon>Coprinopsis</taxon>
    </lineage>
</organism>
<name>A0A5C3KHD9_COPMA</name>
<dbReference type="GO" id="GO:0006260">
    <property type="term" value="P:DNA replication"/>
    <property type="evidence" value="ECO:0007669"/>
    <property type="project" value="InterPro"/>
</dbReference>
<dbReference type="GO" id="GO:0003697">
    <property type="term" value="F:single-stranded DNA binding"/>
    <property type="evidence" value="ECO:0007669"/>
    <property type="project" value="TreeGrafter"/>
</dbReference>
<dbReference type="EMBL" id="ML210358">
    <property type="protein sequence ID" value="TFK19143.1"/>
    <property type="molecule type" value="Genomic_DNA"/>
</dbReference>
<evidence type="ECO:0000256" key="2">
    <source>
        <dbReference type="ARBA" id="ARBA00009761"/>
    </source>
</evidence>
<dbReference type="GO" id="GO:0005662">
    <property type="term" value="C:DNA replication factor A complex"/>
    <property type="evidence" value="ECO:0007669"/>
    <property type="project" value="TreeGrafter"/>
</dbReference>
<evidence type="ECO:0000256" key="3">
    <source>
        <dbReference type="ARBA" id="ARBA00023242"/>
    </source>
</evidence>
<evidence type="ECO:0000313" key="5">
    <source>
        <dbReference type="Proteomes" id="UP000307440"/>
    </source>
</evidence>
<dbReference type="STRING" id="230819.A0A5C3KHD9"/>
<comment type="similarity">
    <text evidence="2">Belongs to the replication factor A protein 3 family.</text>
</comment>
<comment type="subcellular location">
    <subcellularLocation>
        <location evidence="1">Nucleus</location>
    </subcellularLocation>
</comment>
<dbReference type="InterPro" id="IPR013970">
    <property type="entry name" value="Rfa2"/>
</dbReference>
<keyword evidence="3" id="KW-0539">Nucleus</keyword>
<protein>
    <recommendedName>
        <fullName evidence="6">Replication factor A protein 3</fullName>
    </recommendedName>
</protein>
<dbReference type="GO" id="GO:0003684">
    <property type="term" value="F:damaged DNA binding"/>
    <property type="evidence" value="ECO:0007669"/>
    <property type="project" value="TreeGrafter"/>
</dbReference>
<proteinExistence type="inferred from homology"/>
<dbReference type="Gene3D" id="2.40.50.140">
    <property type="entry name" value="Nucleic acid-binding proteins"/>
    <property type="match status" value="1"/>
</dbReference>
<gene>
    <name evidence="4" type="ORF">FA15DRAFT_674703</name>
</gene>
<dbReference type="PANTHER" id="PTHR15114">
    <property type="entry name" value="REPLICATION PROTEIN A3"/>
    <property type="match status" value="1"/>
</dbReference>
<dbReference type="OrthoDB" id="188186at2759"/>
<dbReference type="GO" id="GO:0006284">
    <property type="term" value="P:base-excision repair"/>
    <property type="evidence" value="ECO:0007669"/>
    <property type="project" value="TreeGrafter"/>
</dbReference>
<keyword evidence="5" id="KW-1185">Reference proteome</keyword>
<dbReference type="GO" id="GO:0006289">
    <property type="term" value="P:nucleotide-excision repair"/>
    <property type="evidence" value="ECO:0007669"/>
    <property type="project" value="TreeGrafter"/>
</dbReference>
<dbReference type="GO" id="GO:0006298">
    <property type="term" value="P:mismatch repair"/>
    <property type="evidence" value="ECO:0007669"/>
    <property type="project" value="TreeGrafter"/>
</dbReference>